<keyword evidence="2" id="KW-0472">Membrane</keyword>
<name>A0ABW3D8X0_9BACL</name>
<comment type="caution">
    <text evidence="4">The sequence shown here is derived from an EMBL/GenBank/DDBJ whole genome shotgun (WGS) entry which is preliminary data.</text>
</comment>
<dbReference type="Pfam" id="PF09935">
    <property type="entry name" value="DUF2167"/>
    <property type="match status" value="1"/>
</dbReference>
<evidence type="ECO:0000313" key="5">
    <source>
        <dbReference type="Proteomes" id="UP001597120"/>
    </source>
</evidence>
<dbReference type="Proteomes" id="UP001597120">
    <property type="component" value="Unassembled WGS sequence"/>
</dbReference>
<feature type="transmembrane region" description="Helical" evidence="2">
    <location>
        <begin position="263"/>
        <end position="289"/>
    </location>
</feature>
<dbReference type="RefSeq" id="WP_144936373.1">
    <property type="nucleotide sequence ID" value="NZ_JBHTIU010000022.1"/>
</dbReference>
<evidence type="ECO:0000256" key="3">
    <source>
        <dbReference type="SAM" id="SignalP"/>
    </source>
</evidence>
<keyword evidence="2" id="KW-1133">Transmembrane helix</keyword>
<feature type="signal peptide" evidence="3">
    <location>
        <begin position="1"/>
        <end position="29"/>
    </location>
</feature>
<feature type="region of interest" description="Disordered" evidence="1">
    <location>
        <begin position="300"/>
        <end position="324"/>
    </location>
</feature>
<evidence type="ECO:0000313" key="4">
    <source>
        <dbReference type="EMBL" id="MFD0868699.1"/>
    </source>
</evidence>
<reference evidence="5" key="1">
    <citation type="journal article" date="2019" name="Int. J. Syst. Evol. Microbiol.">
        <title>The Global Catalogue of Microorganisms (GCM) 10K type strain sequencing project: providing services to taxonomists for standard genome sequencing and annotation.</title>
        <authorList>
            <consortium name="The Broad Institute Genomics Platform"/>
            <consortium name="The Broad Institute Genome Sequencing Center for Infectious Disease"/>
            <person name="Wu L."/>
            <person name="Ma J."/>
        </authorList>
    </citation>
    <scope>NUCLEOTIDE SEQUENCE [LARGE SCALE GENOMIC DNA]</scope>
    <source>
        <strain evidence="5">CCUG 57263</strain>
    </source>
</reference>
<protein>
    <submittedName>
        <fullName evidence="4">DUF2167 domain-containing protein</fullName>
    </submittedName>
</protein>
<proteinExistence type="predicted"/>
<gene>
    <name evidence="4" type="ORF">ACFQ03_06020</name>
</gene>
<evidence type="ECO:0000256" key="1">
    <source>
        <dbReference type="SAM" id="MobiDB-lite"/>
    </source>
</evidence>
<organism evidence="4 5">
    <name type="scientific">Paenibacillus residui</name>
    <dbReference type="NCBI Taxonomy" id="629724"/>
    <lineage>
        <taxon>Bacteria</taxon>
        <taxon>Bacillati</taxon>
        <taxon>Bacillota</taxon>
        <taxon>Bacilli</taxon>
        <taxon>Bacillales</taxon>
        <taxon>Paenibacillaceae</taxon>
        <taxon>Paenibacillus</taxon>
    </lineage>
</organism>
<feature type="compositionally biased region" description="Low complexity" evidence="1">
    <location>
        <begin position="301"/>
        <end position="311"/>
    </location>
</feature>
<evidence type="ECO:0000256" key="2">
    <source>
        <dbReference type="SAM" id="Phobius"/>
    </source>
</evidence>
<keyword evidence="2" id="KW-0812">Transmembrane</keyword>
<keyword evidence="5" id="KW-1185">Reference proteome</keyword>
<dbReference type="InterPro" id="IPR018682">
    <property type="entry name" value="DUF2167_membr"/>
</dbReference>
<dbReference type="EMBL" id="JBHTIU010000022">
    <property type="protein sequence ID" value="MFD0868699.1"/>
    <property type="molecule type" value="Genomic_DNA"/>
</dbReference>
<accession>A0ABW3D8X0</accession>
<keyword evidence="3" id="KW-0732">Signal</keyword>
<sequence>MKIIRSTRIFLHLIMLTLVTTLWPAAAFAETSSNDIAAKLSALNWVEGSGQTIEMGDGLAELKLNEGFLFLNSTDARSYQTITGGMPSNKEIGVVFPEDENQLWAVYFEYEETGHISEKEKDKIDAKKLLKSYQDGTEESNKSLSEENRLYVDGWDTPPFYDEKTHNLSWSLLARDGMGNKLINYNSRILTRVGVVSVILVSDPDNLEADRKVMEEQVLSAFSLKEGHRYDDFDPSTDKKAEYGLSGLILGGAGVMAAKKLGLLSALLLFLKKFWIVVIAGIGALWGLFKRFLGKKETAEEAGGSSSADASLDPNSDQREDRPL</sequence>
<feature type="chain" id="PRO_5046282050" evidence="3">
    <location>
        <begin position="30"/>
        <end position="324"/>
    </location>
</feature>